<evidence type="ECO:0000256" key="13">
    <source>
        <dbReference type="ARBA" id="ARBA00023180"/>
    </source>
</evidence>
<gene>
    <name evidence="15" type="ORF">VJ786_09840</name>
</gene>
<evidence type="ECO:0000256" key="6">
    <source>
        <dbReference type="ARBA" id="ARBA00022723"/>
    </source>
</evidence>
<keyword evidence="13" id="KW-0325">Glycoprotein</keyword>
<evidence type="ECO:0000256" key="1">
    <source>
        <dbReference type="ARBA" id="ARBA00004323"/>
    </source>
</evidence>
<protein>
    <recommendedName>
        <fullName evidence="14">Peptide O-xylosyltransferase</fullName>
    </recommendedName>
</protein>
<organism evidence="15 16">
    <name type="scientific">Sphingobacterium tenebrionis</name>
    <dbReference type="NCBI Taxonomy" id="3111775"/>
    <lineage>
        <taxon>Bacteria</taxon>
        <taxon>Pseudomonadati</taxon>
        <taxon>Bacteroidota</taxon>
        <taxon>Sphingobacteriia</taxon>
        <taxon>Sphingobacteriales</taxon>
        <taxon>Sphingobacteriaceae</taxon>
        <taxon>Sphingobacterium</taxon>
    </lineage>
</organism>
<keyword evidence="4" id="KW-0808">Transferase</keyword>
<dbReference type="InterPro" id="IPR003406">
    <property type="entry name" value="Glyco_trans_14"/>
</dbReference>
<keyword evidence="3" id="KW-0328">Glycosyltransferase</keyword>
<evidence type="ECO:0000256" key="4">
    <source>
        <dbReference type="ARBA" id="ARBA00022679"/>
    </source>
</evidence>
<evidence type="ECO:0000256" key="7">
    <source>
        <dbReference type="ARBA" id="ARBA00022824"/>
    </source>
</evidence>
<proteinExistence type="predicted"/>
<dbReference type="Proteomes" id="UP001363035">
    <property type="component" value="Unassembled WGS sequence"/>
</dbReference>
<evidence type="ECO:0000313" key="16">
    <source>
        <dbReference type="Proteomes" id="UP001363035"/>
    </source>
</evidence>
<evidence type="ECO:0000256" key="14">
    <source>
        <dbReference type="ARBA" id="ARBA00042865"/>
    </source>
</evidence>
<accession>A0ABU8I6Y6</accession>
<keyword evidence="11" id="KW-0472">Membrane</keyword>
<dbReference type="RefSeq" id="WP_134776376.1">
    <property type="nucleotide sequence ID" value="NZ_JAYLLN010000021.1"/>
</dbReference>
<sequence length="292" mass="34884">MKKKHAYLILAHNEFPILRKLITLLDDNRNDIFIHFDKKVNNLPELFVNNARLFVLENRVDVRWADVSVVEAELNLFENAFHKNAYQYFHLLSGVDMPIKSQDEIHQFFDKHDGKEFIGYYQQDNKIEIKRKVKRFHIFPKSFRKNNGLINISKKLFRSLHLVLQEKLNIERNSGTNFKKGTQWVSLTSDFVELIIKKRKEIEKMYSNTFCPDEIFIQTFCWNSDFRGNIYNKQDEGLGCMRYIQWVDNQIIDWRSDDFDKLVSSPYLFARKFSSKDLNIVNLLVNHFSVNQ</sequence>
<evidence type="ECO:0000256" key="9">
    <source>
        <dbReference type="ARBA" id="ARBA00022989"/>
    </source>
</evidence>
<evidence type="ECO:0000256" key="10">
    <source>
        <dbReference type="ARBA" id="ARBA00023034"/>
    </source>
</evidence>
<evidence type="ECO:0000313" key="15">
    <source>
        <dbReference type="EMBL" id="MEI5985204.1"/>
    </source>
</evidence>
<keyword evidence="10" id="KW-0333">Golgi apparatus</keyword>
<reference evidence="15 16" key="1">
    <citation type="submission" date="2024-01" db="EMBL/GenBank/DDBJ databases">
        <title>Sphingobacterium tenebrionis sp. nov., a novel endophyte isolated from tenebrio molitor intestines.</title>
        <authorList>
            <person name="Zhang C."/>
        </authorList>
    </citation>
    <scope>NUCLEOTIDE SEQUENCE [LARGE SCALE GENOMIC DNA]</scope>
    <source>
        <strain evidence="15 16">PU5-4</strain>
    </source>
</reference>
<dbReference type="EMBL" id="JAYLLN010000021">
    <property type="protein sequence ID" value="MEI5985204.1"/>
    <property type="molecule type" value="Genomic_DNA"/>
</dbReference>
<keyword evidence="16" id="KW-1185">Reference proteome</keyword>
<dbReference type="Pfam" id="PF02485">
    <property type="entry name" value="Branch"/>
    <property type="match status" value="1"/>
</dbReference>
<name>A0ABU8I6Y6_9SPHI</name>
<keyword evidence="5" id="KW-0812">Transmembrane</keyword>
<keyword evidence="6" id="KW-0479">Metal-binding</keyword>
<keyword evidence="8" id="KW-0735">Signal-anchor</keyword>
<keyword evidence="9" id="KW-1133">Transmembrane helix</keyword>
<dbReference type="PANTHER" id="PTHR46025">
    <property type="entry name" value="XYLOSYLTRANSFERASE OXT"/>
    <property type="match status" value="1"/>
</dbReference>
<dbReference type="PANTHER" id="PTHR46025:SF3">
    <property type="entry name" value="XYLOSYLTRANSFERASE OXT"/>
    <property type="match status" value="1"/>
</dbReference>
<evidence type="ECO:0000256" key="3">
    <source>
        <dbReference type="ARBA" id="ARBA00022676"/>
    </source>
</evidence>
<keyword evidence="7" id="KW-0256">Endoplasmic reticulum</keyword>
<dbReference type="InterPro" id="IPR043538">
    <property type="entry name" value="XYLT"/>
</dbReference>
<evidence type="ECO:0000256" key="2">
    <source>
        <dbReference type="ARBA" id="ARBA00004648"/>
    </source>
</evidence>
<evidence type="ECO:0000256" key="11">
    <source>
        <dbReference type="ARBA" id="ARBA00023136"/>
    </source>
</evidence>
<evidence type="ECO:0000256" key="12">
    <source>
        <dbReference type="ARBA" id="ARBA00023157"/>
    </source>
</evidence>
<comment type="subcellular location">
    <subcellularLocation>
        <location evidence="2">Endoplasmic reticulum membrane</location>
        <topology evidence="2">Single-pass type II membrane protein</topology>
    </subcellularLocation>
    <subcellularLocation>
        <location evidence="1">Golgi apparatus membrane</location>
        <topology evidence="1">Single-pass type II membrane protein</topology>
    </subcellularLocation>
</comment>
<evidence type="ECO:0000256" key="5">
    <source>
        <dbReference type="ARBA" id="ARBA00022692"/>
    </source>
</evidence>
<evidence type="ECO:0000256" key="8">
    <source>
        <dbReference type="ARBA" id="ARBA00022968"/>
    </source>
</evidence>
<comment type="caution">
    <text evidence="15">The sequence shown here is derived from an EMBL/GenBank/DDBJ whole genome shotgun (WGS) entry which is preliminary data.</text>
</comment>
<keyword evidence="12" id="KW-1015">Disulfide bond</keyword>